<feature type="transmembrane region" description="Helical" evidence="1">
    <location>
        <begin position="81"/>
        <end position="106"/>
    </location>
</feature>
<proteinExistence type="predicted"/>
<dbReference type="AlphaFoldDB" id="A0A974HCX5"/>
<dbReference type="EMBL" id="CM004478">
    <property type="protein sequence ID" value="OCT73338.1"/>
    <property type="molecule type" value="Genomic_DNA"/>
</dbReference>
<evidence type="ECO:0000313" key="2">
    <source>
        <dbReference type="EMBL" id="OCT73338.1"/>
    </source>
</evidence>
<keyword evidence="1" id="KW-1133">Transmembrane helix</keyword>
<feature type="transmembrane region" description="Helical" evidence="1">
    <location>
        <begin position="57"/>
        <end position="74"/>
    </location>
</feature>
<feature type="transmembrane region" description="Helical" evidence="1">
    <location>
        <begin position="25"/>
        <end position="51"/>
    </location>
</feature>
<name>A0A974HCX5_XENLA</name>
<keyword evidence="1" id="KW-0472">Membrane</keyword>
<protein>
    <submittedName>
        <fullName evidence="2">Uncharacterized protein</fullName>
    </submittedName>
</protein>
<organism evidence="2 3">
    <name type="scientific">Xenopus laevis</name>
    <name type="common">African clawed frog</name>
    <dbReference type="NCBI Taxonomy" id="8355"/>
    <lineage>
        <taxon>Eukaryota</taxon>
        <taxon>Metazoa</taxon>
        <taxon>Chordata</taxon>
        <taxon>Craniata</taxon>
        <taxon>Vertebrata</taxon>
        <taxon>Euteleostomi</taxon>
        <taxon>Amphibia</taxon>
        <taxon>Batrachia</taxon>
        <taxon>Anura</taxon>
        <taxon>Pipoidea</taxon>
        <taxon>Pipidae</taxon>
        <taxon>Xenopodinae</taxon>
        <taxon>Xenopus</taxon>
        <taxon>Xenopus</taxon>
    </lineage>
</organism>
<dbReference type="Proteomes" id="UP000694892">
    <property type="component" value="Chromosome 7L"/>
</dbReference>
<sequence>MLLLPCGILEVFYASSGRLGCLKCVGVISCLQVILTFSGLISATVLLSSFLKTETFYFSWSFALGWLAVIVAAAQESSYRLRLAVALLITASNLFLLITLVSDYWINARNGILYLGLWKGCNANVCYSQTGLCK</sequence>
<gene>
    <name evidence="2" type="ORF">XELAEV_18036320mg</name>
</gene>
<keyword evidence="1" id="KW-0812">Transmembrane</keyword>
<evidence type="ECO:0000313" key="3">
    <source>
        <dbReference type="Proteomes" id="UP000694892"/>
    </source>
</evidence>
<evidence type="ECO:0000256" key="1">
    <source>
        <dbReference type="SAM" id="Phobius"/>
    </source>
</evidence>
<reference evidence="3" key="1">
    <citation type="journal article" date="2016" name="Nature">
        <title>Genome evolution in the allotetraploid frog Xenopus laevis.</title>
        <authorList>
            <person name="Session A.M."/>
            <person name="Uno Y."/>
            <person name="Kwon T."/>
            <person name="Chapman J.A."/>
            <person name="Toyoda A."/>
            <person name="Takahashi S."/>
            <person name="Fukui A."/>
            <person name="Hikosaka A."/>
            <person name="Suzuki A."/>
            <person name="Kondo M."/>
            <person name="van Heeringen S.J."/>
            <person name="Quigley I."/>
            <person name="Heinz S."/>
            <person name="Ogino H."/>
            <person name="Ochi H."/>
            <person name="Hellsten U."/>
            <person name="Lyons J.B."/>
            <person name="Simakov O."/>
            <person name="Putnam N."/>
            <person name="Stites J."/>
            <person name="Kuroki Y."/>
            <person name="Tanaka T."/>
            <person name="Michiue T."/>
            <person name="Watanabe M."/>
            <person name="Bogdanovic O."/>
            <person name="Lister R."/>
            <person name="Georgiou G."/>
            <person name="Paranjpe S.S."/>
            <person name="van Kruijsbergen I."/>
            <person name="Shu S."/>
            <person name="Carlson J."/>
            <person name="Kinoshita T."/>
            <person name="Ohta Y."/>
            <person name="Mawaribuchi S."/>
            <person name="Jenkins J."/>
            <person name="Grimwood J."/>
            <person name="Schmutz J."/>
            <person name="Mitros T."/>
            <person name="Mozaffari S.V."/>
            <person name="Suzuki Y."/>
            <person name="Haramoto Y."/>
            <person name="Yamamoto T.S."/>
            <person name="Takagi C."/>
            <person name="Heald R."/>
            <person name="Miller K."/>
            <person name="Haudenschild C."/>
            <person name="Kitzman J."/>
            <person name="Nakayama T."/>
            <person name="Izutsu Y."/>
            <person name="Robert J."/>
            <person name="Fortriede J."/>
            <person name="Burns K."/>
            <person name="Lotay V."/>
            <person name="Karimi K."/>
            <person name="Yasuoka Y."/>
            <person name="Dichmann D.S."/>
            <person name="Flajnik M.F."/>
            <person name="Houston D.W."/>
            <person name="Shendure J."/>
            <person name="DuPasquier L."/>
            <person name="Vize P.D."/>
            <person name="Zorn A.M."/>
            <person name="Ito M."/>
            <person name="Marcotte E.M."/>
            <person name="Wallingford J.B."/>
            <person name="Ito Y."/>
            <person name="Asashima M."/>
            <person name="Ueno N."/>
            <person name="Matsuda Y."/>
            <person name="Veenstra G.J."/>
            <person name="Fujiyama A."/>
            <person name="Harland R.M."/>
            <person name="Taira M."/>
            <person name="Rokhsar D.S."/>
        </authorList>
    </citation>
    <scope>NUCLEOTIDE SEQUENCE [LARGE SCALE GENOMIC DNA]</scope>
    <source>
        <strain evidence="3">J</strain>
    </source>
</reference>
<accession>A0A974HCX5</accession>